<dbReference type="EMBL" id="ANIE01000007">
    <property type="protein sequence ID" value="KEF30744.1"/>
    <property type="molecule type" value="Genomic_DNA"/>
</dbReference>
<gene>
    <name evidence="1" type="ORF">D777_02686</name>
</gene>
<evidence type="ECO:0000313" key="2">
    <source>
        <dbReference type="Proteomes" id="UP000035057"/>
    </source>
</evidence>
<proteinExistence type="predicted"/>
<dbReference type="OrthoDB" id="278693at2"/>
<name>A0A072MZ93_9GAMM</name>
<evidence type="ECO:0000313" key="1">
    <source>
        <dbReference type="EMBL" id="KEF30744.1"/>
    </source>
</evidence>
<dbReference type="STRING" id="1137280.D777_02686"/>
<organism evidence="1 2">
    <name type="scientific">Marinobacter nitratireducens</name>
    <dbReference type="NCBI Taxonomy" id="1137280"/>
    <lineage>
        <taxon>Bacteria</taxon>
        <taxon>Pseudomonadati</taxon>
        <taxon>Pseudomonadota</taxon>
        <taxon>Gammaproteobacteria</taxon>
        <taxon>Pseudomonadales</taxon>
        <taxon>Marinobacteraceae</taxon>
        <taxon>Marinobacter</taxon>
    </lineage>
</organism>
<comment type="caution">
    <text evidence="1">The sequence shown here is derived from an EMBL/GenBank/DDBJ whole genome shotgun (WGS) entry which is preliminary data.</text>
</comment>
<dbReference type="PATRIC" id="fig|1137280.3.peg.2503"/>
<evidence type="ECO:0008006" key="3">
    <source>
        <dbReference type="Google" id="ProtNLM"/>
    </source>
</evidence>
<reference evidence="1 2" key="1">
    <citation type="submission" date="2012-12" db="EMBL/GenBank/DDBJ databases">
        <title>Genome assembly of Marinobacter sp. AK21.</title>
        <authorList>
            <person name="Khatri I."/>
            <person name="Kumar R."/>
            <person name="Vaidya B."/>
            <person name="Subramanian S."/>
            <person name="Pinnaka A."/>
        </authorList>
    </citation>
    <scope>NUCLEOTIDE SEQUENCE [LARGE SCALE GENOMIC DNA]</scope>
    <source>
        <strain evidence="1 2">AK21</strain>
    </source>
</reference>
<dbReference type="RefSeq" id="WP_036132674.1">
    <property type="nucleotide sequence ID" value="NZ_ANIE01000007.1"/>
</dbReference>
<dbReference type="AlphaFoldDB" id="A0A072MZ93"/>
<keyword evidence="2" id="KW-1185">Reference proteome</keyword>
<dbReference type="Proteomes" id="UP000035057">
    <property type="component" value="Unassembled WGS sequence"/>
</dbReference>
<sequence>MEIKTFEDLIDWTRQLHAHLAKCLHEGAEQNPNERAAALLDYVSQHEQMLEKAVAEFERQADPKAMHTRLYDYANHKPIRSHRTCETHYAELDFKGIAREIFDFHDQVMALYDSLIGKAEIPEAKSLLEDLKSLEEHEAMRLASQIGRMDDL</sequence>
<protein>
    <recommendedName>
        <fullName evidence="3">ATPase</fullName>
    </recommendedName>
</protein>
<accession>A0A072MZ93</accession>